<dbReference type="Gene3D" id="1.10.340.70">
    <property type="match status" value="1"/>
</dbReference>
<evidence type="ECO:0000313" key="4">
    <source>
        <dbReference type="Proteomes" id="UP001239994"/>
    </source>
</evidence>
<dbReference type="GO" id="GO:0003676">
    <property type="term" value="F:nucleic acid binding"/>
    <property type="evidence" value="ECO:0007669"/>
    <property type="project" value="InterPro"/>
</dbReference>
<dbReference type="InterPro" id="IPR050951">
    <property type="entry name" value="Retrovirus_Pol_polyprotein"/>
</dbReference>
<accession>A0AAD8Z2Y1</accession>
<dbReference type="PROSITE" id="PS50994">
    <property type="entry name" value="INTEGRASE"/>
    <property type="match status" value="1"/>
</dbReference>
<gene>
    <name evidence="3" type="ORF">P4O66_013619</name>
</gene>
<dbReference type="Pfam" id="PF17921">
    <property type="entry name" value="Integrase_H2C2"/>
    <property type="match status" value="1"/>
</dbReference>
<dbReference type="AlphaFoldDB" id="A0AAD8Z2Y1"/>
<protein>
    <recommendedName>
        <fullName evidence="1">Gypsy retrotransposon integrase-like protein 1</fullName>
    </recommendedName>
</protein>
<dbReference type="Pfam" id="PF00665">
    <property type="entry name" value="rve"/>
    <property type="match status" value="1"/>
</dbReference>
<name>A0AAD8Z2Y1_9TELE</name>
<dbReference type="GO" id="GO:0015074">
    <property type="term" value="P:DNA integration"/>
    <property type="evidence" value="ECO:0007669"/>
    <property type="project" value="InterPro"/>
</dbReference>
<organism evidence="3 4">
    <name type="scientific">Electrophorus voltai</name>
    <dbReference type="NCBI Taxonomy" id="2609070"/>
    <lineage>
        <taxon>Eukaryota</taxon>
        <taxon>Metazoa</taxon>
        <taxon>Chordata</taxon>
        <taxon>Craniata</taxon>
        <taxon>Vertebrata</taxon>
        <taxon>Euteleostomi</taxon>
        <taxon>Actinopterygii</taxon>
        <taxon>Neopterygii</taxon>
        <taxon>Teleostei</taxon>
        <taxon>Ostariophysi</taxon>
        <taxon>Gymnotiformes</taxon>
        <taxon>Gymnotoidei</taxon>
        <taxon>Gymnotidae</taxon>
        <taxon>Electrophorus</taxon>
    </lineage>
</organism>
<dbReference type="InterPro" id="IPR043502">
    <property type="entry name" value="DNA/RNA_pol_sf"/>
</dbReference>
<dbReference type="InterPro" id="IPR036397">
    <property type="entry name" value="RNaseH_sf"/>
</dbReference>
<dbReference type="Gene3D" id="3.30.420.10">
    <property type="entry name" value="Ribonuclease H-like superfamily/Ribonuclease H"/>
    <property type="match status" value="1"/>
</dbReference>
<proteinExistence type="predicted"/>
<dbReference type="InterPro" id="IPR041588">
    <property type="entry name" value="Integrase_H2C2"/>
</dbReference>
<feature type="domain" description="Integrase catalytic" evidence="2">
    <location>
        <begin position="201"/>
        <end position="328"/>
    </location>
</feature>
<dbReference type="PANTHER" id="PTHR37984">
    <property type="entry name" value="PROTEIN CBG26694"/>
    <property type="match status" value="1"/>
</dbReference>
<evidence type="ECO:0000259" key="2">
    <source>
        <dbReference type="PROSITE" id="PS50994"/>
    </source>
</evidence>
<evidence type="ECO:0000313" key="3">
    <source>
        <dbReference type="EMBL" id="KAK1791620.1"/>
    </source>
</evidence>
<dbReference type="PANTHER" id="PTHR37984:SF15">
    <property type="entry name" value="INTEGRASE CATALYTIC DOMAIN-CONTAINING PROTEIN"/>
    <property type="match status" value="1"/>
</dbReference>
<reference evidence="3" key="1">
    <citation type="submission" date="2023-03" db="EMBL/GenBank/DDBJ databases">
        <title>Electrophorus voltai genome.</title>
        <authorList>
            <person name="Bian C."/>
        </authorList>
    </citation>
    <scope>NUCLEOTIDE SEQUENCE</scope>
    <source>
        <strain evidence="3">CB-2022</strain>
        <tissue evidence="3">Muscle</tissue>
    </source>
</reference>
<dbReference type="SUPFAM" id="SSF53098">
    <property type="entry name" value="Ribonuclease H-like"/>
    <property type="match status" value="1"/>
</dbReference>
<dbReference type="Proteomes" id="UP001239994">
    <property type="component" value="Unassembled WGS sequence"/>
</dbReference>
<keyword evidence="4" id="KW-1185">Reference proteome</keyword>
<comment type="caution">
    <text evidence="3">The sequence shown here is derived from an EMBL/GenBank/DDBJ whole genome shotgun (WGS) entry which is preliminary data.</text>
</comment>
<dbReference type="EMBL" id="JAROKS010000020">
    <property type="protein sequence ID" value="KAK1791620.1"/>
    <property type="molecule type" value="Genomic_DNA"/>
</dbReference>
<dbReference type="SUPFAM" id="SSF56672">
    <property type="entry name" value="DNA/RNA polymerases"/>
    <property type="match status" value="1"/>
</dbReference>
<dbReference type="InterPro" id="IPR001584">
    <property type="entry name" value="Integrase_cat-core"/>
</dbReference>
<dbReference type="InterPro" id="IPR012337">
    <property type="entry name" value="RNaseH-like_sf"/>
</dbReference>
<sequence length="328" mass="37320">MWTQEVDEAFEELKNAFATAPVLQQPDPGRLFVVECIWTTDHKNLEYLQATKRLTARQARWSIFFSWFQFKVTYRPDALLRQYTAEARSMNSEPVLSPTCFLASLEWELDRQIKAANPHPQCPTNLASVPLTQRGALITWAHASLGMGHPGISHTAQLIGARYWWSFMPKDVVRYVAYCPNCTCSKTPRVPLGGKLLRLLMLHRPWSHLAVDFVTDLLVSEGNTVILSVVDRFSKMVRFVPLVALPTTLEMADLLFRQVFRQFGLSKDIASDGGPQFTSRVWKELLGKLNITVSLTSGYHPRANGQVERVNQELGKFLCLYCNHHPET</sequence>
<evidence type="ECO:0000256" key="1">
    <source>
        <dbReference type="ARBA" id="ARBA00039658"/>
    </source>
</evidence>